<evidence type="ECO:0000313" key="3">
    <source>
        <dbReference type="Proteomes" id="UP001218188"/>
    </source>
</evidence>
<name>A0AAD6S3I2_9AGAR</name>
<proteinExistence type="predicted"/>
<accession>A0AAD6S3I2</accession>
<keyword evidence="3" id="KW-1185">Reference proteome</keyword>
<evidence type="ECO:0000256" key="1">
    <source>
        <dbReference type="SAM" id="MobiDB-lite"/>
    </source>
</evidence>
<reference evidence="2" key="1">
    <citation type="submission" date="2023-03" db="EMBL/GenBank/DDBJ databases">
        <title>Massive genome expansion in bonnet fungi (Mycena s.s.) driven by repeated elements and novel gene families across ecological guilds.</title>
        <authorList>
            <consortium name="Lawrence Berkeley National Laboratory"/>
            <person name="Harder C.B."/>
            <person name="Miyauchi S."/>
            <person name="Viragh M."/>
            <person name="Kuo A."/>
            <person name="Thoen E."/>
            <person name="Andreopoulos B."/>
            <person name="Lu D."/>
            <person name="Skrede I."/>
            <person name="Drula E."/>
            <person name="Henrissat B."/>
            <person name="Morin E."/>
            <person name="Kohler A."/>
            <person name="Barry K."/>
            <person name="LaButti K."/>
            <person name="Morin E."/>
            <person name="Salamov A."/>
            <person name="Lipzen A."/>
            <person name="Mereny Z."/>
            <person name="Hegedus B."/>
            <person name="Baldrian P."/>
            <person name="Stursova M."/>
            <person name="Weitz H."/>
            <person name="Taylor A."/>
            <person name="Grigoriev I.V."/>
            <person name="Nagy L.G."/>
            <person name="Martin F."/>
            <person name="Kauserud H."/>
        </authorList>
    </citation>
    <scope>NUCLEOTIDE SEQUENCE</scope>
    <source>
        <strain evidence="2">CBHHK200</strain>
    </source>
</reference>
<comment type="caution">
    <text evidence="2">The sequence shown here is derived from an EMBL/GenBank/DDBJ whole genome shotgun (WGS) entry which is preliminary data.</text>
</comment>
<protein>
    <submittedName>
        <fullName evidence="2">Uncharacterized protein</fullName>
    </submittedName>
</protein>
<dbReference type="Proteomes" id="UP001218188">
    <property type="component" value="Unassembled WGS sequence"/>
</dbReference>
<organism evidence="2 3">
    <name type="scientific">Mycena alexandri</name>
    <dbReference type="NCBI Taxonomy" id="1745969"/>
    <lineage>
        <taxon>Eukaryota</taxon>
        <taxon>Fungi</taxon>
        <taxon>Dikarya</taxon>
        <taxon>Basidiomycota</taxon>
        <taxon>Agaricomycotina</taxon>
        <taxon>Agaricomycetes</taxon>
        <taxon>Agaricomycetidae</taxon>
        <taxon>Agaricales</taxon>
        <taxon>Marasmiineae</taxon>
        <taxon>Mycenaceae</taxon>
        <taxon>Mycena</taxon>
    </lineage>
</organism>
<evidence type="ECO:0000313" key="2">
    <source>
        <dbReference type="EMBL" id="KAJ7019255.1"/>
    </source>
</evidence>
<gene>
    <name evidence="2" type="ORF">C8F04DRAFT_1197903</name>
</gene>
<dbReference type="AlphaFoldDB" id="A0AAD6S3I2"/>
<sequence>MRKQTYEHRIRTQGRITSQSPIARTHRLEKAEITNTCFTKMLGEGQKMLNLHKVEEAVVVECGVGRKSWRICVTNPTDGIADEVVFAVQGIITRSNLVPTNIQHMDHRRVMRLTQHLEITGFDTSVFEESMTRLELAQDLFAQHFGGHPITRLSVPVGKTGHVLGASNRIFTMKVDAPTEQGSEFQPGMDPLGSLERLKSEELIHGPENIENQSNLQASGGHPIGQLVHQGGHDGQNLAQEQADVDGGSETKGTIRDVRRRQKQQTDYMRRSCRSGRVTPERFVLDTYRW</sequence>
<feature type="region of interest" description="Disordered" evidence="1">
    <location>
        <begin position="241"/>
        <end position="268"/>
    </location>
</feature>
<dbReference type="EMBL" id="JARJCM010000301">
    <property type="protein sequence ID" value="KAJ7019255.1"/>
    <property type="molecule type" value="Genomic_DNA"/>
</dbReference>